<dbReference type="Proteomes" id="UP000238430">
    <property type="component" value="Unassembled WGS sequence"/>
</dbReference>
<reference evidence="2 3" key="1">
    <citation type="submission" date="2018-03" db="EMBL/GenBank/DDBJ databases">
        <title>Mesoflavibacter sp. HG37 and Mesoflavibacter sp. HG96 sp.nov., two marine bacteria isolated from seawater of Western Pacific Ocean.</title>
        <authorList>
            <person name="Cheng H."/>
            <person name="Wu Y.-H."/>
            <person name="Guo L.-L."/>
            <person name="Xu X.-W."/>
        </authorList>
    </citation>
    <scope>NUCLEOTIDE SEQUENCE [LARGE SCALE GENOMIC DNA]</scope>
    <source>
        <strain evidence="2 3">KCTC 42117</strain>
    </source>
</reference>
<dbReference type="RefSeq" id="WP_106676307.1">
    <property type="nucleotide sequence ID" value="NZ_JACHWV010000010.1"/>
</dbReference>
<protein>
    <submittedName>
        <fullName evidence="2">Uncharacterized protein</fullName>
    </submittedName>
</protein>
<proteinExistence type="predicted"/>
<keyword evidence="1" id="KW-0732">Signal</keyword>
<sequence length="422" mass="45796">MKQTKHYILILLALVCQLTYAQVGIGTTNPDPSSILDLDTNNSGILIPRLTTLEKSNISNPATGLMVYDLTEQSFSYFNGTTWSRIVIDSQLQIAHEGYSETGTRDNADLNVTLGDFDDSGNGTKLIIDDNSGIIKAKSGLEVNGWTNFITGAYTTQLKNNGNTADRSIIFPNESGELALKGINNLGLQGYYETGTRSGGDLIVTLGDYDSSYTDFKAVIDIDQEWFYTNYTIGGSLGVGNPETDFIGAIHQNLLTQNQSYELPNETGVIALKESTNLQAVSDIGNSTTNELELNGGINLNGSTITLSDIDGDVQFISASSGNIEIGSDYYYVDITADSGMRITNGGLEVLPPLVSRTVSFLEGKTVFKDTLTSPQYDEKVEIYDGNLLIEDGHLIMKDKVNGNHYKIEMINGVLTTTQVTL</sequence>
<dbReference type="AlphaFoldDB" id="A0A2T1NNP3"/>
<name>A0A2T1NNP3_9FLAO</name>
<comment type="caution">
    <text evidence="2">The sequence shown here is derived from an EMBL/GenBank/DDBJ whole genome shotgun (WGS) entry which is preliminary data.</text>
</comment>
<gene>
    <name evidence="2" type="ORF">C7H61_00835</name>
</gene>
<organism evidence="2 3">
    <name type="scientific">Mesoflavibacter zeaxanthinifaciens subsp. sabulilitoris</name>
    <dbReference type="NCBI Taxonomy" id="1520893"/>
    <lineage>
        <taxon>Bacteria</taxon>
        <taxon>Pseudomonadati</taxon>
        <taxon>Bacteroidota</taxon>
        <taxon>Flavobacteriia</taxon>
        <taxon>Flavobacteriales</taxon>
        <taxon>Flavobacteriaceae</taxon>
        <taxon>Mesoflavibacter</taxon>
    </lineage>
</organism>
<feature type="signal peptide" evidence="1">
    <location>
        <begin position="1"/>
        <end position="21"/>
    </location>
</feature>
<keyword evidence="3" id="KW-1185">Reference proteome</keyword>
<dbReference type="EMBL" id="PXOT01000010">
    <property type="protein sequence ID" value="PSG94512.1"/>
    <property type="molecule type" value="Genomic_DNA"/>
</dbReference>
<dbReference type="OrthoDB" id="933310at2"/>
<evidence type="ECO:0000313" key="2">
    <source>
        <dbReference type="EMBL" id="PSG94512.1"/>
    </source>
</evidence>
<feature type="chain" id="PRO_5015554544" evidence="1">
    <location>
        <begin position="22"/>
        <end position="422"/>
    </location>
</feature>
<evidence type="ECO:0000313" key="3">
    <source>
        <dbReference type="Proteomes" id="UP000238430"/>
    </source>
</evidence>
<evidence type="ECO:0000256" key="1">
    <source>
        <dbReference type="SAM" id="SignalP"/>
    </source>
</evidence>
<accession>A0A2T1NNP3</accession>